<dbReference type="Proteomes" id="UP000792457">
    <property type="component" value="Unassembled WGS sequence"/>
</dbReference>
<organism evidence="7 8">
    <name type="scientific">Ladona fulva</name>
    <name type="common">Scarce chaser dragonfly</name>
    <name type="synonym">Libellula fulva</name>
    <dbReference type="NCBI Taxonomy" id="123851"/>
    <lineage>
        <taxon>Eukaryota</taxon>
        <taxon>Metazoa</taxon>
        <taxon>Ecdysozoa</taxon>
        <taxon>Arthropoda</taxon>
        <taxon>Hexapoda</taxon>
        <taxon>Insecta</taxon>
        <taxon>Pterygota</taxon>
        <taxon>Palaeoptera</taxon>
        <taxon>Odonata</taxon>
        <taxon>Epiprocta</taxon>
        <taxon>Anisoptera</taxon>
        <taxon>Libelluloidea</taxon>
        <taxon>Libellulidae</taxon>
        <taxon>Ladona</taxon>
    </lineage>
</organism>
<evidence type="ECO:0000313" key="8">
    <source>
        <dbReference type="Proteomes" id="UP000792457"/>
    </source>
</evidence>
<sequence>MVSVASMESIKDPTVKIIPSERLQNLINNLTINDGDDQSVPKGIMELRKRTQVGEDQRNSNDETAGDVLFTVEDVEWLLNQLRENVISEGTSDDSHGHCLHSLLEDSELILPSPKPIERNPILEKRIQRLKREQDEREYKRMTRNVDTSRKHEPQETISYQMQQINRQLIAVFQFVLSVAAGFAFGFLGVELIVGSLDFGFRLLLGIICALIIALAEIYFLAKQLADDIFPPENFKLHQD</sequence>
<evidence type="ECO:0000313" key="7">
    <source>
        <dbReference type="EMBL" id="KAG8226407.1"/>
    </source>
</evidence>
<comment type="subcellular location">
    <subcellularLocation>
        <location evidence="1">Endoplasmic reticulum membrane</location>
        <topology evidence="1">Multi-pass membrane protein</topology>
    </subcellularLocation>
</comment>
<evidence type="ECO:0000256" key="3">
    <source>
        <dbReference type="ARBA" id="ARBA00022824"/>
    </source>
</evidence>
<dbReference type="PANTHER" id="PTHR31394:SF1">
    <property type="entry name" value="TRANSMEMBRANE PROTEIN 199"/>
    <property type="match status" value="1"/>
</dbReference>
<keyword evidence="3" id="KW-0256">Endoplasmic reticulum</keyword>
<dbReference type="GO" id="GO:0070072">
    <property type="term" value="P:vacuolar proton-transporting V-type ATPase complex assembly"/>
    <property type="evidence" value="ECO:0007669"/>
    <property type="project" value="InterPro"/>
</dbReference>
<accession>A0A8K0K2G1</accession>
<reference evidence="7" key="2">
    <citation type="submission" date="2017-10" db="EMBL/GenBank/DDBJ databases">
        <title>Ladona fulva Genome sequencing and assembly.</title>
        <authorList>
            <person name="Murali S."/>
            <person name="Richards S."/>
            <person name="Bandaranaike D."/>
            <person name="Bellair M."/>
            <person name="Blankenburg K."/>
            <person name="Chao H."/>
            <person name="Dinh H."/>
            <person name="Doddapaneni H."/>
            <person name="Dugan-Rocha S."/>
            <person name="Elkadiri S."/>
            <person name="Gnanaolivu R."/>
            <person name="Hernandez B."/>
            <person name="Skinner E."/>
            <person name="Javaid M."/>
            <person name="Lee S."/>
            <person name="Li M."/>
            <person name="Ming W."/>
            <person name="Munidasa M."/>
            <person name="Muniz J."/>
            <person name="Nguyen L."/>
            <person name="Hughes D."/>
            <person name="Osuji N."/>
            <person name="Pu L.-L."/>
            <person name="Puazo M."/>
            <person name="Qu C."/>
            <person name="Quiroz J."/>
            <person name="Raj R."/>
            <person name="Weissenberger G."/>
            <person name="Xin Y."/>
            <person name="Zou X."/>
            <person name="Han Y."/>
            <person name="Worley K."/>
            <person name="Muzny D."/>
            <person name="Gibbs R."/>
        </authorList>
    </citation>
    <scope>NUCLEOTIDE SEQUENCE</scope>
    <source>
        <strain evidence="7">Sampled in the wild</strain>
    </source>
</reference>
<keyword evidence="5 6" id="KW-0472">Membrane</keyword>
<dbReference type="AlphaFoldDB" id="A0A8K0K2G1"/>
<dbReference type="PANTHER" id="PTHR31394">
    <property type="entry name" value="TRANSMEMBRANE PROTEIN 199"/>
    <property type="match status" value="1"/>
</dbReference>
<dbReference type="Pfam" id="PF11712">
    <property type="entry name" value="Vma12"/>
    <property type="match status" value="1"/>
</dbReference>
<keyword evidence="4 6" id="KW-1133">Transmembrane helix</keyword>
<keyword evidence="2 6" id="KW-0812">Transmembrane</keyword>
<evidence type="ECO:0000256" key="4">
    <source>
        <dbReference type="ARBA" id="ARBA00022989"/>
    </source>
</evidence>
<dbReference type="GO" id="GO:0005789">
    <property type="term" value="C:endoplasmic reticulum membrane"/>
    <property type="evidence" value="ECO:0007669"/>
    <property type="project" value="UniProtKB-SubCell"/>
</dbReference>
<name>A0A8K0K2G1_LADFU</name>
<reference evidence="7" key="1">
    <citation type="submission" date="2013-04" db="EMBL/GenBank/DDBJ databases">
        <authorList>
            <person name="Qu J."/>
            <person name="Murali S.C."/>
            <person name="Bandaranaike D."/>
            <person name="Bellair M."/>
            <person name="Blankenburg K."/>
            <person name="Chao H."/>
            <person name="Dinh H."/>
            <person name="Doddapaneni H."/>
            <person name="Downs B."/>
            <person name="Dugan-Rocha S."/>
            <person name="Elkadiri S."/>
            <person name="Gnanaolivu R.D."/>
            <person name="Hernandez B."/>
            <person name="Javaid M."/>
            <person name="Jayaseelan J.C."/>
            <person name="Lee S."/>
            <person name="Li M."/>
            <person name="Ming W."/>
            <person name="Munidasa M."/>
            <person name="Muniz J."/>
            <person name="Nguyen L."/>
            <person name="Ongeri F."/>
            <person name="Osuji N."/>
            <person name="Pu L.-L."/>
            <person name="Puazo M."/>
            <person name="Qu C."/>
            <person name="Quiroz J."/>
            <person name="Raj R."/>
            <person name="Weissenberger G."/>
            <person name="Xin Y."/>
            <person name="Zou X."/>
            <person name="Han Y."/>
            <person name="Richards S."/>
            <person name="Worley K."/>
            <person name="Muzny D."/>
            <person name="Gibbs R."/>
        </authorList>
    </citation>
    <scope>NUCLEOTIDE SEQUENCE</scope>
    <source>
        <strain evidence="7">Sampled in the wild</strain>
    </source>
</reference>
<evidence type="ECO:0000256" key="2">
    <source>
        <dbReference type="ARBA" id="ARBA00022692"/>
    </source>
</evidence>
<proteinExistence type="predicted"/>
<keyword evidence="8" id="KW-1185">Reference proteome</keyword>
<feature type="transmembrane region" description="Helical" evidence="6">
    <location>
        <begin position="169"/>
        <end position="193"/>
    </location>
</feature>
<protein>
    <recommendedName>
        <fullName evidence="9">Transmembrane protein 199</fullName>
    </recommendedName>
</protein>
<evidence type="ECO:0000256" key="5">
    <source>
        <dbReference type="ARBA" id="ARBA00023136"/>
    </source>
</evidence>
<feature type="transmembrane region" description="Helical" evidence="6">
    <location>
        <begin position="199"/>
        <end position="222"/>
    </location>
</feature>
<evidence type="ECO:0008006" key="9">
    <source>
        <dbReference type="Google" id="ProtNLM"/>
    </source>
</evidence>
<comment type="caution">
    <text evidence="7">The sequence shown here is derived from an EMBL/GenBank/DDBJ whole genome shotgun (WGS) entry which is preliminary data.</text>
</comment>
<dbReference type="OrthoDB" id="19981at2759"/>
<evidence type="ECO:0000256" key="1">
    <source>
        <dbReference type="ARBA" id="ARBA00004477"/>
    </source>
</evidence>
<dbReference type="InterPro" id="IPR021013">
    <property type="entry name" value="ATPase_Vma12"/>
</dbReference>
<dbReference type="EMBL" id="KZ308279">
    <property type="protein sequence ID" value="KAG8226407.1"/>
    <property type="molecule type" value="Genomic_DNA"/>
</dbReference>
<gene>
    <name evidence="7" type="ORF">J437_LFUL012503</name>
</gene>
<evidence type="ECO:0000256" key="6">
    <source>
        <dbReference type="SAM" id="Phobius"/>
    </source>
</evidence>